<sequence length="148" mass="16855">MGRKSGTPVREFSPEEIRGLLKFLIESLYGADDEKNDFANDEDAFNEAIRKVDSLSARKASDIENFFKQHYKLKYHRIIKSFEKNSDAFDSEASQEESDKNDKEEGEDVENAETGRKESDDSDDSLDDATQGVARMKLQKKKQDSDSS</sequence>
<dbReference type="AlphaFoldDB" id="E3MXG9"/>
<accession>E3MXG9</accession>
<proteinExistence type="predicted"/>
<dbReference type="EMBL" id="DS268491">
    <property type="protein sequence ID" value="EFP11607.1"/>
    <property type="molecule type" value="Genomic_DNA"/>
</dbReference>
<evidence type="ECO:0000313" key="2">
    <source>
        <dbReference type="EMBL" id="EFP11607.1"/>
    </source>
</evidence>
<feature type="region of interest" description="Disordered" evidence="1">
    <location>
        <begin position="86"/>
        <end position="148"/>
    </location>
</feature>
<dbReference type="Proteomes" id="UP000008281">
    <property type="component" value="Unassembled WGS sequence"/>
</dbReference>
<gene>
    <name evidence="2" type="ORF">CRE_28913</name>
</gene>
<evidence type="ECO:0000256" key="1">
    <source>
        <dbReference type="SAM" id="MobiDB-lite"/>
    </source>
</evidence>
<name>E3MXG9_CAERE</name>
<keyword evidence="3" id="KW-1185">Reference proteome</keyword>
<protein>
    <submittedName>
        <fullName evidence="2">Uncharacterized protein</fullName>
    </submittedName>
</protein>
<dbReference type="HOGENOM" id="CLU_1760503_0_0_1"/>
<reference evidence="2" key="1">
    <citation type="submission" date="2007-07" db="EMBL/GenBank/DDBJ databases">
        <title>PCAP assembly of the Caenorhabditis remanei genome.</title>
        <authorList>
            <consortium name="The Caenorhabditis remanei Sequencing Consortium"/>
            <person name="Wilson R.K."/>
        </authorList>
    </citation>
    <scope>NUCLEOTIDE SEQUENCE [LARGE SCALE GENOMIC DNA]</scope>
    <source>
        <strain evidence="2">PB4641</strain>
    </source>
</reference>
<organism evidence="3">
    <name type="scientific">Caenorhabditis remanei</name>
    <name type="common">Caenorhabditis vulgaris</name>
    <dbReference type="NCBI Taxonomy" id="31234"/>
    <lineage>
        <taxon>Eukaryota</taxon>
        <taxon>Metazoa</taxon>
        <taxon>Ecdysozoa</taxon>
        <taxon>Nematoda</taxon>
        <taxon>Chromadorea</taxon>
        <taxon>Rhabditida</taxon>
        <taxon>Rhabditina</taxon>
        <taxon>Rhabditomorpha</taxon>
        <taxon>Rhabditoidea</taxon>
        <taxon>Rhabditidae</taxon>
        <taxon>Peloderinae</taxon>
        <taxon>Caenorhabditis</taxon>
    </lineage>
</organism>
<dbReference type="InParanoid" id="E3MXG9"/>
<evidence type="ECO:0000313" key="3">
    <source>
        <dbReference type="Proteomes" id="UP000008281"/>
    </source>
</evidence>